<dbReference type="EMBL" id="CP018839">
    <property type="protein sequence ID" value="APR03080.1"/>
    <property type="molecule type" value="Genomic_DNA"/>
</dbReference>
<evidence type="ECO:0000259" key="1">
    <source>
        <dbReference type="Pfam" id="PF01609"/>
    </source>
</evidence>
<keyword evidence="3" id="KW-1185">Reference proteome</keyword>
<dbReference type="OrthoDB" id="8547152at2"/>
<dbReference type="PANTHER" id="PTHR34614">
    <property type="match status" value="1"/>
</dbReference>
<evidence type="ECO:0000313" key="3">
    <source>
        <dbReference type="Proteomes" id="UP000185739"/>
    </source>
</evidence>
<feature type="domain" description="Transposase IS4-like" evidence="1">
    <location>
        <begin position="182"/>
        <end position="495"/>
    </location>
</feature>
<dbReference type="Pfam" id="PF01609">
    <property type="entry name" value="DDE_Tnp_1"/>
    <property type="match status" value="1"/>
</dbReference>
<gene>
    <name evidence="2" type="ORF">Tchl_0207</name>
</gene>
<dbReference type="GO" id="GO:0004803">
    <property type="term" value="F:transposase activity"/>
    <property type="evidence" value="ECO:0007669"/>
    <property type="project" value="InterPro"/>
</dbReference>
<proteinExistence type="predicted"/>
<organism evidence="2 3">
    <name type="scientific">Thauera chlorobenzoica</name>
    <dbReference type="NCBI Taxonomy" id="96773"/>
    <lineage>
        <taxon>Bacteria</taxon>
        <taxon>Pseudomonadati</taxon>
        <taxon>Pseudomonadota</taxon>
        <taxon>Betaproteobacteria</taxon>
        <taxon>Rhodocyclales</taxon>
        <taxon>Zoogloeaceae</taxon>
        <taxon>Thauera</taxon>
    </lineage>
</organism>
<reference evidence="2 3" key="1">
    <citation type="submission" date="2016-12" db="EMBL/GenBank/DDBJ databases">
        <title>Complete genome sequence of Thauera chlorobenzoica, a Betaproteobacterium degrading haloaromatics anaerobically to CO2 and halides.</title>
        <authorList>
            <person name="Goris T."/>
            <person name="Mergelsberg M."/>
            <person name="Boll M."/>
        </authorList>
    </citation>
    <scope>NUCLEOTIDE SEQUENCE [LARGE SCALE GENOMIC DNA]</scope>
    <source>
        <strain evidence="2 3">3CB1</strain>
    </source>
</reference>
<protein>
    <submittedName>
        <fullName evidence="2">Mobile element protein</fullName>
    </submittedName>
</protein>
<dbReference type="NCBIfam" id="NF033559">
    <property type="entry name" value="transpos_IS1634"/>
    <property type="match status" value="1"/>
</dbReference>
<dbReference type="InterPro" id="IPR047654">
    <property type="entry name" value="IS1634_transpos"/>
</dbReference>
<dbReference type="SUPFAM" id="SSF53098">
    <property type="entry name" value="Ribonuclease H-like"/>
    <property type="match status" value="1"/>
</dbReference>
<dbReference type="GO" id="GO:0006313">
    <property type="term" value="P:DNA transposition"/>
    <property type="evidence" value="ECO:0007669"/>
    <property type="project" value="InterPro"/>
</dbReference>
<dbReference type="PANTHER" id="PTHR34614:SF2">
    <property type="entry name" value="TRANSPOSASE IS4-LIKE DOMAIN-CONTAINING PROTEIN"/>
    <property type="match status" value="1"/>
</dbReference>
<dbReference type="STRING" id="96773.Tchl_0207"/>
<dbReference type="KEGG" id="tcl:Tchl_0207"/>
<dbReference type="InterPro" id="IPR002559">
    <property type="entry name" value="Transposase_11"/>
</dbReference>
<dbReference type="AlphaFoldDB" id="A0A1L6F8S5"/>
<sequence length="566" mass="63209">MHVKLTTSGGRRYVQLVESYRDEAGRVKKRTVATLGRAEQVDGSLDAVINGLLKITGREPMGAKPSAPTVSFESARALGNVWALTELWKSLGFSDLRRVFRRTRRTTDVEALIRLMVLNRLCDPESKLGVLRWVQTVALPDFGPKAVTHQQLLRSLDALMDYQDEVDAVVAGLLRPLIDQDLSVVFYDLTTIRSEGLSQQAGDVRQYGMAKEGLIARQFMLGVVQTAEGLPIYHEVFDGNTAETRTLLPTLTKVLERFPSVQRLVLVADRGLLSLDNLEALKAVRLASGKPLEFIVAVPGRRYTEFIELLEPFHEQQCVTATQEVIAEQAWNALRLVVAHDPVAAATKTEQRNERIDALTRQADQWTGKLTEQDEGVKHRGRKLSDSGAKARFYHAVSEAHLSRILKVDLAEELFSYHIDEKAKRLAEMMDGKLLLVTNAEGLSAQNVIQRYKSLADIERGFKVLKSEIEIGPVYHRLPERIRAHASICFMALILHRVMRSRLKAADAGYTPERALEQLQRIQHHRVRLNGGEPVAGVSTISTEQNEVLHALGIAKPATPEQLALL</sequence>
<accession>A0A1L6F8S5</accession>
<evidence type="ECO:0000313" key="2">
    <source>
        <dbReference type="EMBL" id="APR03080.1"/>
    </source>
</evidence>
<dbReference type="RefSeq" id="WP_075146746.1">
    <property type="nucleotide sequence ID" value="NZ_CP018839.1"/>
</dbReference>
<dbReference type="InterPro" id="IPR012337">
    <property type="entry name" value="RNaseH-like_sf"/>
</dbReference>
<dbReference type="GO" id="GO:0003677">
    <property type="term" value="F:DNA binding"/>
    <property type="evidence" value="ECO:0007669"/>
    <property type="project" value="InterPro"/>
</dbReference>
<dbReference type="Proteomes" id="UP000185739">
    <property type="component" value="Chromosome"/>
</dbReference>
<name>A0A1L6F8S5_9RHOO</name>